<dbReference type="Proteomes" id="UP000216311">
    <property type="component" value="Unassembled WGS sequence"/>
</dbReference>
<dbReference type="EMBL" id="NMVQ01000001">
    <property type="protein sequence ID" value="OYO24981.1"/>
    <property type="molecule type" value="Genomic_DNA"/>
</dbReference>
<sequence>MDDAVSVHVLRPAPPVRAFGIAAVLIVVGAVLVVTGSAQQWPVVALALGGLVLVLGLVLFAAGVAAVVRMRVRAELTPTGYSFRTPGGVRHGTWADTVRVGTSDSGRRISFLDRDERVQHVISPVGDESPEMEALTAEIVRRLEASRR</sequence>
<dbReference type="RefSeq" id="WP_094362188.1">
    <property type="nucleotide sequence ID" value="NZ_NMVQ01000001.1"/>
</dbReference>
<accession>A0A255HBL1</accession>
<evidence type="ECO:0000256" key="1">
    <source>
        <dbReference type="SAM" id="Phobius"/>
    </source>
</evidence>
<organism evidence="2 3">
    <name type="scientific">Enemella dayhoffiae</name>
    <dbReference type="NCBI Taxonomy" id="2016507"/>
    <lineage>
        <taxon>Bacteria</taxon>
        <taxon>Bacillati</taxon>
        <taxon>Actinomycetota</taxon>
        <taxon>Actinomycetes</taxon>
        <taxon>Propionibacteriales</taxon>
        <taxon>Propionibacteriaceae</taxon>
        <taxon>Enemella</taxon>
    </lineage>
</organism>
<keyword evidence="1" id="KW-0812">Transmembrane</keyword>
<feature type="transmembrane region" description="Helical" evidence="1">
    <location>
        <begin position="44"/>
        <end position="68"/>
    </location>
</feature>
<dbReference type="OrthoDB" id="3710795at2"/>
<evidence type="ECO:0008006" key="4">
    <source>
        <dbReference type="Google" id="ProtNLM"/>
    </source>
</evidence>
<dbReference type="AlphaFoldDB" id="A0A255HBL1"/>
<name>A0A255HBL1_9ACTN</name>
<keyword evidence="3" id="KW-1185">Reference proteome</keyword>
<evidence type="ECO:0000313" key="2">
    <source>
        <dbReference type="EMBL" id="OYO24981.1"/>
    </source>
</evidence>
<reference evidence="2 3" key="1">
    <citation type="submission" date="2017-07" db="EMBL/GenBank/DDBJ databases">
        <title>Draft whole genome sequences of clinical Proprionibacteriaceae strains.</title>
        <authorList>
            <person name="Bernier A.-M."/>
            <person name="Bernard K."/>
            <person name="Domingo M.-C."/>
        </authorList>
    </citation>
    <scope>NUCLEOTIDE SEQUENCE [LARGE SCALE GENOMIC DNA]</scope>
    <source>
        <strain evidence="2 3">NML 130396</strain>
    </source>
</reference>
<proteinExistence type="predicted"/>
<keyword evidence="1" id="KW-0472">Membrane</keyword>
<feature type="transmembrane region" description="Helical" evidence="1">
    <location>
        <begin position="18"/>
        <end position="38"/>
    </location>
</feature>
<comment type="caution">
    <text evidence="2">The sequence shown here is derived from an EMBL/GenBank/DDBJ whole genome shotgun (WGS) entry which is preliminary data.</text>
</comment>
<evidence type="ECO:0000313" key="3">
    <source>
        <dbReference type="Proteomes" id="UP000216311"/>
    </source>
</evidence>
<gene>
    <name evidence="2" type="ORF">CGZ93_00465</name>
</gene>
<keyword evidence="1" id="KW-1133">Transmembrane helix</keyword>
<protein>
    <recommendedName>
        <fullName evidence="4">PH domain-containing protein</fullName>
    </recommendedName>
</protein>